<proteinExistence type="predicted"/>
<feature type="compositionally biased region" description="Low complexity" evidence="3">
    <location>
        <begin position="920"/>
        <end position="939"/>
    </location>
</feature>
<feature type="compositionally biased region" description="Low complexity" evidence="3">
    <location>
        <begin position="892"/>
        <end position="908"/>
    </location>
</feature>
<dbReference type="Gene3D" id="3.30.9.10">
    <property type="entry name" value="D-Amino Acid Oxidase, subunit A, domain 2"/>
    <property type="match status" value="1"/>
</dbReference>
<organism evidence="5 6">
    <name type="scientific">Pleodorina starrii</name>
    <dbReference type="NCBI Taxonomy" id="330485"/>
    <lineage>
        <taxon>Eukaryota</taxon>
        <taxon>Viridiplantae</taxon>
        <taxon>Chlorophyta</taxon>
        <taxon>core chlorophytes</taxon>
        <taxon>Chlorophyceae</taxon>
        <taxon>CS clade</taxon>
        <taxon>Chlamydomonadales</taxon>
        <taxon>Volvocaceae</taxon>
        <taxon>Pleodorina</taxon>
    </lineage>
</organism>
<feature type="region of interest" description="Disordered" evidence="3">
    <location>
        <begin position="526"/>
        <end position="559"/>
    </location>
</feature>
<sequence length="1090" mass="110444">MMAAIQRCLSARPWAQFCCAVGATSCGGHPPWLPASPLHCLALQLRSQGHPPSPGSGTVRRASSFSEGCGSSSSSSNGNGGGGGASKGTRAEAAGGGGGGGCGGRGRVPSPPAAAAEVEEVPVVICGAGPTGLTLSLLLAKCGVRHVVLERASGPTQHPQAHFINNRTMEIFRSLGLAAPVRQLMPPLEQWRRFVYCESVAGRLYGEVDHFQGQSSPLSPRLSPEPVAHLPQHRLLRLMLQRQAAAAAAAAAAADAATAATATAAATTPISVLGADGRLAAPRAHTSGGGGGGGGAVSWGAALRVVGFRRHQLAEDPGGGGSPSDVAVEVEVEVAEAPGCFGTGAAAAPAPALPLKPQPQPQQGGGRRVLLRCQYLVAADGAHSAVRGMMGGKMEGEGALQHLLNAHFTSRALARLASSRPAMLYFVFNPGVVAVLVAHDIEAGEFVAQIPYFPPLQSPADFPPERVVQLIRAAAGQLTGGHASSVGEGPSLEMKSEAVSEQVDVQLLQLRPWTMTAEVADRFAFSQAPGDRGRAHSSGEGNGGGSARSSGGGGVPAPAPAPRVFLVGDSAHRFPPAGGFGMNTGVQDAANLAWKLAAVLRGMAGGELLGSYESERRPIALANTALSVRNWGEATRVPAALGLDPRVANAVNSLVTNAAPLPQWARKGLLEAALDLGRRLAGPQGLPLPLVGSWREQQVQRILGSGASLRLQFPAEDLGFVYDKGAVVVQHPTSGAPTTTPAAAAAARLPPRGAPYNPSSAAGCRLPHCWLHLPSPHLQAPTQHPHPHPPEQPIAASSSSNSSSGSGSGSGAVGISDRGASGEASGRQRSLVVVVSTLDVVADPWVGPRLLLFTDGHLRDGNPWLVAAAQLYDREDSVSEGLSPQQLDQPPAASVTAKRARTAAAAAASGGGPSPPPPLVVVQVMPAPAPATATAESGSRAPANAAPDPKAFVVHEPPEGSVLAAASAAAPPPPRGASAAAVVVRLWEAEPGGWLRTMGLSPGSCLLVRPDGHVAWRRLGAPKGPPPPPPPPPTAGRPAAAVTASGVADDVAVGTDCPPVARGPDAAAVAVARRELRSVLAALHWKLPGS</sequence>
<dbReference type="InterPro" id="IPR050641">
    <property type="entry name" value="RIFMO-like"/>
</dbReference>
<dbReference type="GO" id="GO:0071949">
    <property type="term" value="F:FAD binding"/>
    <property type="evidence" value="ECO:0007669"/>
    <property type="project" value="InterPro"/>
</dbReference>
<dbReference type="SUPFAM" id="SSF51905">
    <property type="entry name" value="FAD/NAD(P)-binding domain"/>
    <property type="match status" value="1"/>
</dbReference>
<feature type="compositionally biased region" description="Low complexity" evidence="3">
    <location>
        <begin position="63"/>
        <end position="77"/>
    </location>
</feature>
<name>A0A9W6BZ78_9CHLO</name>
<dbReference type="Gene3D" id="3.50.50.60">
    <property type="entry name" value="FAD/NAD(P)-binding domain"/>
    <property type="match status" value="2"/>
</dbReference>
<dbReference type="OrthoDB" id="1716816at2759"/>
<dbReference type="GO" id="GO:0005739">
    <property type="term" value="C:mitochondrion"/>
    <property type="evidence" value="ECO:0007669"/>
    <property type="project" value="TreeGrafter"/>
</dbReference>
<feature type="domain" description="FAD-binding" evidence="4">
    <location>
        <begin position="365"/>
        <end position="477"/>
    </location>
</feature>
<dbReference type="GO" id="GO:0016709">
    <property type="term" value="F:oxidoreductase activity, acting on paired donors, with incorporation or reduction of molecular oxygen, NAD(P)H as one donor, and incorporation of one atom of oxygen"/>
    <property type="evidence" value="ECO:0007669"/>
    <property type="project" value="UniProtKB-ARBA"/>
</dbReference>
<dbReference type="PROSITE" id="PS51257">
    <property type="entry name" value="PROKAR_LIPOPROTEIN"/>
    <property type="match status" value="1"/>
</dbReference>
<gene>
    <name evidence="5" type="primary">PLEST002536</name>
    <name evidence="5" type="ORF">PLESTB_001702100</name>
</gene>
<keyword evidence="2" id="KW-0274">FAD</keyword>
<accession>A0A9W6BZ78</accession>
<feature type="compositionally biased region" description="Gly residues" evidence="3">
    <location>
        <begin position="94"/>
        <end position="106"/>
    </location>
</feature>
<evidence type="ECO:0000259" key="4">
    <source>
        <dbReference type="Pfam" id="PF01494"/>
    </source>
</evidence>
<evidence type="ECO:0000256" key="2">
    <source>
        <dbReference type="ARBA" id="ARBA00022827"/>
    </source>
</evidence>
<feature type="region of interest" description="Disordered" evidence="3">
    <location>
        <begin position="777"/>
        <end position="828"/>
    </location>
</feature>
<dbReference type="EMBL" id="BRXU01000040">
    <property type="protein sequence ID" value="GLC60977.1"/>
    <property type="molecule type" value="Genomic_DNA"/>
</dbReference>
<evidence type="ECO:0000313" key="5">
    <source>
        <dbReference type="EMBL" id="GLC60977.1"/>
    </source>
</evidence>
<feature type="region of interest" description="Disordered" evidence="3">
    <location>
        <begin position="49"/>
        <end position="113"/>
    </location>
</feature>
<reference evidence="5 6" key="1">
    <citation type="journal article" date="2023" name="Commun. Biol.">
        <title>Reorganization of the ancestral sex-determining regions during the evolution of trioecy in Pleodorina starrii.</title>
        <authorList>
            <person name="Takahashi K."/>
            <person name="Suzuki S."/>
            <person name="Kawai-Toyooka H."/>
            <person name="Yamamoto K."/>
            <person name="Hamaji T."/>
            <person name="Ootsuki R."/>
            <person name="Yamaguchi H."/>
            <person name="Kawachi M."/>
            <person name="Higashiyama T."/>
            <person name="Nozaki H."/>
        </authorList>
    </citation>
    <scope>NUCLEOTIDE SEQUENCE [LARGE SCALE GENOMIC DNA]</scope>
    <source>
        <strain evidence="5 6">NIES-4479</strain>
    </source>
</reference>
<feature type="compositionally biased region" description="Gly residues" evidence="3">
    <location>
        <begin position="540"/>
        <end position="555"/>
    </location>
</feature>
<evidence type="ECO:0000256" key="1">
    <source>
        <dbReference type="ARBA" id="ARBA00022630"/>
    </source>
</evidence>
<dbReference type="GO" id="GO:0006744">
    <property type="term" value="P:ubiquinone biosynthetic process"/>
    <property type="evidence" value="ECO:0007669"/>
    <property type="project" value="TreeGrafter"/>
</dbReference>
<evidence type="ECO:0000313" key="6">
    <source>
        <dbReference type="Proteomes" id="UP001165080"/>
    </source>
</evidence>
<keyword evidence="1" id="KW-0285">Flavoprotein</keyword>
<dbReference type="AlphaFoldDB" id="A0A9W6BZ78"/>
<dbReference type="Pfam" id="PF01494">
    <property type="entry name" value="FAD_binding_3"/>
    <property type="match status" value="3"/>
</dbReference>
<keyword evidence="6" id="KW-1185">Reference proteome</keyword>
<dbReference type="Proteomes" id="UP001165080">
    <property type="component" value="Unassembled WGS sequence"/>
</dbReference>
<feature type="domain" description="FAD-binding" evidence="4">
    <location>
        <begin position="120"/>
        <end position="270"/>
    </location>
</feature>
<dbReference type="InterPro" id="IPR002938">
    <property type="entry name" value="FAD-bd"/>
</dbReference>
<feature type="domain" description="FAD-binding" evidence="4">
    <location>
        <begin position="563"/>
        <end position="624"/>
    </location>
</feature>
<evidence type="ECO:0000256" key="3">
    <source>
        <dbReference type="SAM" id="MobiDB-lite"/>
    </source>
</evidence>
<feature type="region of interest" description="Disordered" evidence="3">
    <location>
        <begin position="1018"/>
        <end position="1039"/>
    </location>
</feature>
<dbReference type="InterPro" id="IPR036188">
    <property type="entry name" value="FAD/NAD-bd_sf"/>
</dbReference>
<feature type="compositionally biased region" description="Pro residues" evidence="3">
    <location>
        <begin position="1023"/>
        <end position="1035"/>
    </location>
</feature>
<dbReference type="PANTHER" id="PTHR43004:SF6">
    <property type="entry name" value="FAD_NAD(P)-BINDING OXIDOREDUCTASE FAMILY PROTEIN"/>
    <property type="match status" value="1"/>
</dbReference>
<feature type="region of interest" description="Disordered" evidence="3">
    <location>
        <begin position="877"/>
        <end position="951"/>
    </location>
</feature>
<dbReference type="PANTHER" id="PTHR43004">
    <property type="entry name" value="TRK SYSTEM POTASSIUM UPTAKE PROTEIN"/>
    <property type="match status" value="1"/>
</dbReference>
<comment type="caution">
    <text evidence="5">The sequence shown here is derived from an EMBL/GenBank/DDBJ whole genome shotgun (WGS) entry which is preliminary data.</text>
</comment>
<dbReference type="Gene3D" id="3.40.30.120">
    <property type="match status" value="2"/>
</dbReference>
<protein>
    <recommendedName>
        <fullName evidence="4">FAD-binding domain-containing protein</fullName>
    </recommendedName>
</protein>